<feature type="compositionally biased region" description="Basic and acidic residues" evidence="1">
    <location>
        <begin position="1"/>
        <end position="11"/>
    </location>
</feature>
<proteinExistence type="predicted"/>
<dbReference type="Proteomes" id="UP001292094">
    <property type="component" value="Unassembled WGS sequence"/>
</dbReference>
<evidence type="ECO:0000313" key="2">
    <source>
        <dbReference type="EMBL" id="KAK4303423.1"/>
    </source>
</evidence>
<organism evidence="2 3">
    <name type="scientific">Petrolisthes manimaculis</name>
    <dbReference type="NCBI Taxonomy" id="1843537"/>
    <lineage>
        <taxon>Eukaryota</taxon>
        <taxon>Metazoa</taxon>
        <taxon>Ecdysozoa</taxon>
        <taxon>Arthropoda</taxon>
        <taxon>Crustacea</taxon>
        <taxon>Multicrustacea</taxon>
        <taxon>Malacostraca</taxon>
        <taxon>Eumalacostraca</taxon>
        <taxon>Eucarida</taxon>
        <taxon>Decapoda</taxon>
        <taxon>Pleocyemata</taxon>
        <taxon>Anomura</taxon>
        <taxon>Galatheoidea</taxon>
        <taxon>Porcellanidae</taxon>
        <taxon>Petrolisthes</taxon>
    </lineage>
</organism>
<gene>
    <name evidence="2" type="ORF">Pmani_024572</name>
</gene>
<feature type="compositionally biased region" description="Gly residues" evidence="1">
    <location>
        <begin position="86"/>
        <end position="97"/>
    </location>
</feature>
<name>A0AAE1TYK0_9EUCA</name>
<keyword evidence="3" id="KW-1185">Reference proteome</keyword>
<comment type="caution">
    <text evidence="2">The sequence shown here is derived from an EMBL/GenBank/DDBJ whole genome shotgun (WGS) entry which is preliminary data.</text>
</comment>
<evidence type="ECO:0000256" key="1">
    <source>
        <dbReference type="SAM" id="MobiDB-lite"/>
    </source>
</evidence>
<evidence type="ECO:0000313" key="3">
    <source>
        <dbReference type="Proteomes" id="UP001292094"/>
    </source>
</evidence>
<accession>A0AAE1TYK0</accession>
<feature type="region of interest" description="Disordered" evidence="1">
    <location>
        <begin position="1"/>
        <end position="97"/>
    </location>
</feature>
<dbReference type="EMBL" id="JAWZYT010002587">
    <property type="protein sequence ID" value="KAK4303423.1"/>
    <property type="molecule type" value="Genomic_DNA"/>
</dbReference>
<feature type="compositionally biased region" description="Basic and acidic residues" evidence="1">
    <location>
        <begin position="56"/>
        <end position="70"/>
    </location>
</feature>
<protein>
    <submittedName>
        <fullName evidence="2">Uncharacterized protein</fullName>
    </submittedName>
</protein>
<sequence>MHSSGEQKSRVSYEPPVKTFEGPRPRESILHMPWGRILPRTSSPRGENTGGGRQSPPDDKERGRKGDPGHRSCPRLTRGAQRLTLGGVGVAKNGGGE</sequence>
<dbReference type="AlphaFoldDB" id="A0AAE1TYK0"/>
<reference evidence="2" key="1">
    <citation type="submission" date="2023-11" db="EMBL/GenBank/DDBJ databases">
        <title>Genome assemblies of two species of porcelain crab, Petrolisthes cinctipes and Petrolisthes manimaculis (Anomura: Porcellanidae).</title>
        <authorList>
            <person name="Angst P."/>
        </authorList>
    </citation>
    <scope>NUCLEOTIDE SEQUENCE</scope>
    <source>
        <strain evidence="2">PB745_02</strain>
        <tissue evidence="2">Gill</tissue>
    </source>
</reference>